<dbReference type="AlphaFoldDB" id="A0A1I1ZMA6"/>
<organism evidence="3 4">
    <name type="scientific">Alteribacillus iranensis</name>
    <dbReference type="NCBI Taxonomy" id="930128"/>
    <lineage>
        <taxon>Bacteria</taxon>
        <taxon>Bacillati</taxon>
        <taxon>Bacillota</taxon>
        <taxon>Bacilli</taxon>
        <taxon>Bacillales</taxon>
        <taxon>Bacillaceae</taxon>
        <taxon>Alteribacillus</taxon>
    </lineage>
</organism>
<evidence type="ECO:0000256" key="1">
    <source>
        <dbReference type="SAM" id="Phobius"/>
    </source>
</evidence>
<protein>
    <submittedName>
        <fullName evidence="3">Spore maturation protein B</fullName>
    </submittedName>
</protein>
<keyword evidence="1" id="KW-0812">Transmembrane</keyword>
<evidence type="ECO:0000259" key="2">
    <source>
        <dbReference type="Pfam" id="PF07670"/>
    </source>
</evidence>
<reference evidence="3 4" key="1">
    <citation type="submission" date="2016-10" db="EMBL/GenBank/DDBJ databases">
        <authorList>
            <person name="de Groot N.N."/>
        </authorList>
    </citation>
    <scope>NUCLEOTIDE SEQUENCE [LARGE SCALE GENOMIC DNA]</scope>
    <source>
        <strain evidence="3 4">DSM 23995</strain>
    </source>
</reference>
<dbReference type="InterPro" id="IPR052549">
    <property type="entry name" value="SpmB"/>
</dbReference>
<dbReference type="InterPro" id="IPR011642">
    <property type="entry name" value="Gate_dom"/>
</dbReference>
<evidence type="ECO:0000313" key="3">
    <source>
        <dbReference type="EMBL" id="SFE32819.1"/>
    </source>
</evidence>
<keyword evidence="1" id="KW-1133">Transmembrane helix</keyword>
<dbReference type="PANTHER" id="PTHR35793">
    <property type="entry name" value="INNER MEMBRANE PROTEIN YJIG"/>
    <property type="match status" value="1"/>
</dbReference>
<feature type="transmembrane region" description="Helical" evidence="1">
    <location>
        <begin position="75"/>
        <end position="95"/>
    </location>
</feature>
<accession>A0A1I1ZMA6</accession>
<dbReference type="GO" id="GO:0005886">
    <property type="term" value="C:plasma membrane"/>
    <property type="evidence" value="ECO:0007669"/>
    <property type="project" value="TreeGrafter"/>
</dbReference>
<proteinExistence type="predicted"/>
<feature type="domain" description="Nucleoside transporter/FeoB GTPase Gate" evidence="2">
    <location>
        <begin position="47"/>
        <end position="147"/>
    </location>
</feature>
<dbReference type="OrthoDB" id="9805623at2"/>
<keyword evidence="4" id="KW-1185">Reference proteome</keyword>
<dbReference type="Proteomes" id="UP000199516">
    <property type="component" value="Unassembled WGS sequence"/>
</dbReference>
<feature type="transmembrane region" description="Helical" evidence="1">
    <location>
        <begin position="43"/>
        <end position="63"/>
    </location>
</feature>
<gene>
    <name evidence="3" type="ORF">SAMN05192532_101326</name>
</gene>
<dbReference type="PANTHER" id="PTHR35793:SF2">
    <property type="entry name" value="INNER MEMBRANE PROTEIN YJIG"/>
    <property type="match status" value="1"/>
</dbReference>
<feature type="transmembrane region" description="Helical" evidence="1">
    <location>
        <begin position="158"/>
        <end position="176"/>
    </location>
</feature>
<dbReference type="EMBL" id="FONT01000001">
    <property type="protein sequence ID" value="SFE32819.1"/>
    <property type="molecule type" value="Genomic_DNA"/>
</dbReference>
<feature type="transmembrane region" description="Helical" evidence="1">
    <location>
        <begin position="133"/>
        <end position="151"/>
    </location>
</feature>
<dbReference type="STRING" id="930128.SAMN05192532_101326"/>
<dbReference type="Pfam" id="PF07670">
    <property type="entry name" value="Gate"/>
    <property type="match status" value="1"/>
</dbReference>
<sequence>MMNWLETVSLWTIPLLLLIILLHAVVKKVPAYDCFVEGGKDGFQLAVTLIPYLVGMMTAISVFRASGAMDLLLETLKPLLVFLGIPAEIVPLAILRPISGSGALGMASNLIAEYGPDSFIGRLASTMQGSTDTTLYVLTVYFGAAGIRYMGGALKVGLLADLVGIIASIFIVTLVFG</sequence>
<name>A0A1I1ZMA6_9BACI</name>
<evidence type="ECO:0000313" key="4">
    <source>
        <dbReference type="Proteomes" id="UP000199516"/>
    </source>
</evidence>
<keyword evidence="1" id="KW-0472">Membrane</keyword>